<proteinExistence type="predicted"/>
<keyword evidence="2" id="KW-1185">Reference proteome</keyword>
<protein>
    <submittedName>
        <fullName evidence="1">Uncharacterized protein</fullName>
    </submittedName>
</protein>
<reference evidence="1" key="1">
    <citation type="submission" date="2023-05" db="EMBL/GenBank/DDBJ databases">
        <title>Nepenthes gracilis genome sequencing.</title>
        <authorList>
            <person name="Fukushima K."/>
        </authorList>
    </citation>
    <scope>NUCLEOTIDE SEQUENCE</scope>
    <source>
        <strain evidence="1">SING2019-196</strain>
    </source>
</reference>
<accession>A0AAD3S3A1</accession>
<dbReference type="AlphaFoldDB" id="A0AAD3S3A1"/>
<evidence type="ECO:0000313" key="2">
    <source>
        <dbReference type="Proteomes" id="UP001279734"/>
    </source>
</evidence>
<organism evidence="1 2">
    <name type="scientific">Nepenthes gracilis</name>
    <name type="common">Slender pitcher plant</name>
    <dbReference type="NCBI Taxonomy" id="150966"/>
    <lineage>
        <taxon>Eukaryota</taxon>
        <taxon>Viridiplantae</taxon>
        <taxon>Streptophyta</taxon>
        <taxon>Embryophyta</taxon>
        <taxon>Tracheophyta</taxon>
        <taxon>Spermatophyta</taxon>
        <taxon>Magnoliopsida</taxon>
        <taxon>eudicotyledons</taxon>
        <taxon>Gunneridae</taxon>
        <taxon>Pentapetalae</taxon>
        <taxon>Caryophyllales</taxon>
        <taxon>Nepenthaceae</taxon>
        <taxon>Nepenthes</taxon>
    </lineage>
</organism>
<dbReference type="Proteomes" id="UP001279734">
    <property type="component" value="Unassembled WGS sequence"/>
</dbReference>
<gene>
    <name evidence="1" type="ORF">Nepgr_005238</name>
</gene>
<name>A0AAD3S3A1_NEPGR</name>
<evidence type="ECO:0000313" key="1">
    <source>
        <dbReference type="EMBL" id="GMH03399.1"/>
    </source>
</evidence>
<comment type="caution">
    <text evidence="1">The sequence shown here is derived from an EMBL/GenBank/DDBJ whole genome shotgun (WGS) entry which is preliminary data.</text>
</comment>
<sequence length="126" mass="14284">MLVFLRQIDVGGVVWGWISRSMCSPGHRRIMMSLVLDVVWGVKRDHSESANASLRCRMVADPLVSALHNSPRLSCNAFLLCWNRIVVRVCSYGSCITPVRFRRSSSNGKVYGLTNSEELQEKHYRA</sequence>
<dbReference type="EMBL" id="BSYO01000004">
    <property type="protein sequence ID" value="GMH03399.1"/>
    <property type="molecule type" value="Genomic_DNA"/>
</dbReference>